<evidence type="ECO:0000313" key="1">
    <source>
        <dbReference type="EMBL" id="MBE1554150.1"/>
    </source>
</evidence>
<dbReference type="InterPro" id="IPR025591">
    <property type="entry name" value="RloB"/>
</dbReference>
<accession>A0A927MGG7</accession>
<comment type="caution">
    <text evidence="1">The sequence shown here is derived from an EMBL/GenBank/DDBJ whole genome shotgun (WGS) entry which is preliminary data.</text>
</comment>
<evidence type="ECO:0000313" key="2">
    <source>
        <dbReference type="Proteomes" id="UP000658225"/>
    </source>
</evidence>
<dbReference type="Pfam" id="PF13707">
    <property type="entry name" value="RloB"/>
    <property type="match status" value="1"/>
</dbReference>
<reference evidence="1" key="1">
    <citation type="submission" date="2020-10" db="EMBL/GenBank/DDBJ databases">
        <title>Genomic Encyclopedia of Type Strains, Phase IV (KMG-IV): sequencing the most valuable type-strain genomes for metagenomic binning, comparative biology and taxonomic classification.</title>
        <authorList>
            <person name="Goeker M."/>
        </authorList>
    </citation>
    <scope>NUCLEOTIDE SEQUENCE</scope>
    <source>
        <strain evidence="1">DSM 13886</strain>
    </source>
</reference>
<proteinExistence type="predicted"/>
<organism evidence="1 2">
    <name type="scientific">Sporosarcina limicola</name>
    <dbReference type="NCBI Taxonomy" id="34101"/>
    <lineage>
        <taxon>Bacteria</taxon>
        <taxon>Bacillati</taxon>
        <taxon>Bacillota</taxon>
        <taxon>Bacilli</taxon>
        <taxon>Bacillales</taxon>
        <taxon>Caryophanaceae</taxon>
        <taxon>Sporosarcina</taxon>
    </lineage>
</organism>
<dbReference type="EMBL" id="JADBEL010000004">
    <property type="protein sequence ID" value="MBE1554150.1"/>
    <property type="molecule type" value="Genomic_DNA"/>
</dbReference>
<gene>
    <name evidence="1" type="ORF">H4683_001225</name>
</gene>
<dbReference type="Proteomes" id="UP000658225">
    <property type="component" value="Unassembled WGS sequence"/>
</dbReference>
<sequence>MARHLPGKKKKREKRLPEPSSFLIATEGKSTEVNYFKGFKDEINARFKNSIQSYEIEIKGIGKETLRVIEDIEEYSRKLPILYENIWAVFDKDDFPQDDFDNAINKAGEMGMEVAWSNQCFELWYLLHFSYSQSALHRDDISEKLDF</sequence>
<evidence type="ECO:0008006" key="3">
    <source>
        <dbReference type="Google" id="ProtNLM"/>
    </source>
</evidence>
<name>A0A927MGG7_9BACL</name>
<dbReference type="AlphaFoldDB" id="A0A927MGG7"/>
<protein>
    <recommendedName>
        <fullName evidence="3">RloB domain-containing protein</fullName>
    </recommendedName>
</protein>
<dbReference type="RefSeq" id="WP_192597935.1">
    <property type="nucleotide sequence ID" value="NZ_JADBEL010000004.1"/>
</dbReference>
<keyword evidence="2" id="KW-1185">Reference proteome</keyword>